<dbReference type="Proteomes" id="UP000031668">
    <property type="component" value="Unassembled WGS sequence"/>
</dbReference>
<protein>
    <submittedName>
        <fullName evidence="1">Uncharacterized protein</fullName>
    </submittedName>
</protein>
<dbReference type="AlphaFoldDB" id="A0A0C2JHH0"/>
<accession>A0A0C2JHH0</accession>
<gene>
    <name evidence="1" type="ORF">RF11_01100</name>
</gene>
<name>A0A0C2JHH0_THEKT</name>
<keyword evidence="2" id="KW-1185">Reference proteome</keyword>
<proteinExistence type="predicted"/>
<evidence type="ECO:0000313" key="2">
    <source>
        <dbReference type="Proteomes" id="UP000031668"/>
    </source>
</evidence>
<sequence>METTLSRELEESTVSDQILTEAIDLINRSENRIVLYLCMKILVKYFHQNYDSLIKLETILKLKFWTVNSEFVFKFIICISENLEKLQNVDISNYLYVVNSTLEKYQQFSKNAPENEWIKNRGFTYLLMSCKHILRIQSKHSHHSSLLKNITQIIRIRYLDLPGVHIKIEYVKFIAALVKYPKAFDKSLKIDEFNLIASDIVLNTEEACYFTGNTALMLNISIFRLFSALVLQLANLGKTEKSIKIVEDFSALFTAWSAEFHPIVEMTSNDDHKLIKILLELLLFYSKIPTDQKLRLTWLDPMVLLMNLLRYFRYDRFFIIDLLSNNIDFQIPNRPSEACGRRIFTMPVNFRRNVPIHHEIVQK</sequence>
<dbReference type="EMBL" id="JWZT01002718">
    <property type="protein sequence ID" value="KII68738.1"/>
    <property type="molecule type" value="Genomic_DNA"/>
</dbReference>
<evidence type="ECO:0000313" key="1">
    <source>
        <dbReference type="EMBL" id="KII68738.1"/>
    </source>
</evidence>
<dbReference type="OrthoDB" id="10565136at2759"/>
<organism evidence="1 2">
    <name type="scientific">Thelohanellus kitauei</name>
    <name type="common">Myxosporean</name>
    <dbReference type="NCBI Taxonomy" id="669202"/>
    <lineage>
        <taxon>Eukaryota</taxon>
        <taxon>Metazoa</taxon>
        <taxon>Cnidaria</taxon>
        <taxon>Myxozoa</taxon>
        <taxon>Myxosporea</taxon>
        <taxon>Bivalvulida</taxon>
        <taxon>Platysporina</taxon>
        <taxon>Myxobolidae</taxon>
        <taxon>Thelohanellus</taxon>
    </lineage>
</organism>
<comment type="caution">
    <text evidence="1">The sequence shown here is derived from an EMBL/GenBank/DDBJ whole genome shotgun (WGS) entry which is preliminary data.</text>
</comment>
<reference evidence="1 2" key="1">
    <citation type="journal article" date="2014" name="Genome Biol. Evol.">
        <title>The genome of the myxosporean Thelohanellus kitauei shows adaptations to nutrient acquisition within its fish host.</title>
        <authorList>
            <person name="Yang Y."/>
            <person name="Xiong J."/>
            <person name="Zhou Z."/>
            <person name="Huo F."/>
            <person name="Miao W."/>
            <person name="Ran C."/>
            <person name="Liu Y."/>
            <person name="Zhang J."/>
            <person name="Feng J."/>
            <person name="Wang M."/>
            <person name="Wang M."/>
            <person name="Wang L."/>
            <person name="Yao B."/>
        </authorList>
    </citation>
    <scope>NUCLEOTIDE SEQUENCE [LARGE SCALE GENOMIC DNA]</scope>
    <source>
        <strain evidence="1">Wuqing</strain>
    </source>
</reference>